<evidence type="ECO:0000256" key="1">
    <source>
        <dbReference type="ARBA" id="ARBA00022553"/>
    </source>
</evidence>
<evidence type="ECO:0000259" key="6">
    <source>
        <dbReference type="PROSITE" id="PS50110"/>
    </source>
</evidence>
<evidence type="ECO:0000256" key="2">
    <source>
        <dbReference type="ARBA" id="ARBA00023012"/>
    </source>
</evidence>
<evidence type="ECO:0000256" key="5">
    <source>
        <dbReference type="ARBA" id="ARBA00023163"/>
    </source>
</evidence>
<dbReference type="Pfam" id="PF00072">
    <property type="entry name" value="Response_reg"/>
    <property type="match status" value="1"/>
</dbReference>
<dbReference type="SUPFAM" id="SSF52172">
    <property type="entry name" value="CheY-like"/>
    <property type="match status" value="1"/>
</dbReference>
<feature type="domain" description="Response regulatory" evidence="6">
    <location>
        <begin position="4"/>
        <end position="119"/>
    </location>
</feature>
<proteinExistence type="predicted"/>
<dbReference type="GO" id="GO:0005829">
    <property type="term" value="C:cytosol"/>
    <property type="evidence" value="ECO:0007669"/>
    <property type="project" value="TreeGrafter"/>
</dbReference>
<reference evidence="7" key="1">
    <citation type="journal article" date="2015" name="Nature">
        <title>Complex archaea that bridge the gap between prokaryotes and eukaryotes.</title>
        <authorList>
            <person name="Spang A."/>
            <person name="Saw J.H."/>
            <person name="Jorgensen S.L."/>
            <person name="Zaremba-Niedzwiedzka K."/>
            <person name="Martijn J."/>
            <person name="Lind A.E."/>
            <person name="van Eijk R."/>
            <person name="Schleper C."/>
            <person name="Guy L."/>
            <person name="Ettema T.J."/>
        </authorList>
    </citation>
    <scope>NUCLEOTIDE SEQUENCE</scope>
</reference>
<dbReference type="InterPro" id="IPR001789">
    <property type="entry name" value="Sig_transdc_resp-reg_receiver"/>
</dbReference>
<dbReference type="PROSITE" id="PS50110">
    <property type="entry name" value="RESPONSE_REGULATORY"/>
    <property type="match status" value="1"/>
</dbReference>
<dbReference type="Gene3D" id="3.40.50.2300">
    <property type="match status" value="1"/>
</dbReference>
<dbReference type="GO" id="GO:0006355">
    <property type="term" value="P:regulation of DNA-templated transcription"/>
    <property type="evidence" value="ECO:0007669"/>
    <property type="project" value="TreeGrafter"/>
</dbReference>
<dbReference type="PANTHER" id="PTHR48111">
    <property type="entry name" value="REGULATOR OF RPOS"/>
    <property type="match status" value="1"/>
</dbReference>
<keyword evidence="1" id="KW-0597">Phosphoprotein</keyword>
<keyword evidence="3" id="KW-0805">Transcription regulation</keyword>
<protein>
    <recommendedName>
        <fullName evidence="6">Response regulatory domain-containing protein</fullName>
    </recommendedName>
</protein>
<dbReference type="GO" id="GO:0032993">
    <property type="term" value="C:protein-DNA complex"/>
    <property type="evidence" value="ECO:0007669"/>
    <property type="project" value="TreeGrafter"/>
</dbReference>
<evidence type="ECO:0000256" key="3">
    <source>
        <dbReference type="ARBA" id="ARBA00023015"/>
    </source>
</evidence>
<dbReference type="InterPro" id="IPR011006">
    <property type="entry name" value="CheY-like_superfamily"/>
</dbReference>
<dbReference type="PANTHER" id="PTHR48111:SF1">
    <property type="entry name" value="TWO-COMPONENT RESPONSE REGULATOR ORR33"/>
    <property type="match status" value="1"/>
</dbReference>
<accession>A0A0F9KM25</accession>
<dbReference type="InterPro" id="IPR039420">
    <property type="entry name" value="WalR-like"/>
</dbReference>
<dbReference type="EMBL" id="LAZR01013170">
    <property type="protein sequence ID" value="KKM23228.1"/>
    <property type="molecule type" value="Genomic_DNA"/>
</dbReference>
<organism evidence="7">
    <name type="scientific">marine sediment metagenome</name>
    <dbReference type="NCBI Taxonomy" id="412755"/>
    <lineage>
        <taxon>unclassified sequences</taxon>
        <taxon>metagenomes</taxon>
        <taxon>ecological metagenomes</taxon>
    </lineage>
</organism>
<keyword evidence="2" id="KW-0902">Two-component regulatory system</keyword>
<keyword evidence="4" id="KW-0238">DNA-binding</keyword>
<dbReference type="AlphaFoldDB" id="A0A0F9KM25"/>
<gene>
    <name evidence="7" type="ORF">LCGC14_1617330</name>
</gene>
<sequence length="393" mass="44531">MTKLVLAIDDDKYVHHVIEQSLAGFCQLIHAKNGDEGLRQALKYNPDIILLDVEMPGKSGYQVCTELKNNEQTKDTPVMFLSGKSELPERVRGYNAGAADYIVKPFNAQELMARIRVLYQYRQHSIKLKKDVEQAQNTAEIAMTDSGDMGRIMRYVGQTYHAHDVQSLSAYFFEFFRPLNLNVAVAFWCQESEFFCSDDGGVCPLEQELLEKHRYSNRFVDFSSRTIINYPKLSILIKNMPLDDVALYGRYKDLFPHILEVTNAKIQDMEVNEKALAQAHTVGNAFNELASQLFVSSEAREDAVAILATQLSELRVLMQQNPAFADNQALLLQVAQLEQTQLQLGALNDDLAFIKHQLNQIIDSRSELLDSLSKIATPEHSQDVTSQTDIELF</sequence>
<dbReference type="GO" id="GO:0000156">
    <property type="term" value="F:phosphorelay response regulator activity"/>
    <property type="evidence" value="ECO:0007669"/>
    <property type="project" value="TreeGrafter"/>
</dbReference>
<keyword evidence="5" id="KW-0804">Transcription</keyword>
<name>A0A0F9KM25_9ZZZZ</name>
<dbReference type="GO" id="GO:0000976">
    <property type="term" value="F:transcription cis-regulatory region binding"/>
    <property type="evidence" value="ECO:0007669"/>
    <property type="project" value="TreeGrafter"/>
</dbReference>
<comment type="caution">
    <text evidence="7">The sequence shown here is derived from an EMBL/GenBank/DDBJ whole genome shotgun (WGS) entry which is preliminary data.</text>
</comment>
<dbReference type="CDD" id="cd17574">
    <property type="entry name" value="REC_OmpR"/>
    <property type="match status" value="1"/>
</dbReference>
<evidence type="ECO:0000256" key="4">
    <source>
        <dbReference type="ARBA" id="ARBA00023125"/>
    </source>
</evidence>
<dbReference type="SMART" id="SM00448">
    <property type="entry name" value="REC"/>
    <property type="match status" value="1"/>
</dbReference>
<evidence type="ECO:0000313" key="7">
    <source>
        <dbReference type="EMBL" id="KKM23228.1"/>
    </source>
</evidence>